<evidence type="ECO:0000313" key="3">
    <source>
        <dbReference type="Proteomes" id="UP000830835"/>
    </source>
</evidence>
<dbReference type="InterPro" id="IPR053023">
    <property type="entry name" value="FLAP_modulator"/>
</dbReference>
<accession>A0ABT0C7R8</accession>
<name>A0ABT0C7R8_THEVL</name>
<dbReference type="PANTHER" id="PTHR33975:SF2">
    <property type="entry name" value="MYELIN-ASSOCIATED OLIGODENDROCYTE BASIC PROTEIN"/>
    <property type="match status" value="1"/>
</dbReference>
<dbReference type="InterPro" id="IPR010903">
    <property type="entry name" value="DUF1517"/>
</dbReference>
<reference evidence="2" key="1">
    <citation type="submission" date="2021-02" db="EMBL/GenBank/DDBJ databases">
        <title>The CRISPR/cas machinery reduction and long-range gene transfer in the hot spring cyanobacterium Synechococcus.</title>
        <authorList>
            <person name="Dvorak P."/>
            <person name="Jahodarova E."/>
            <person name="Hasler P."/>
            <person name="Poulickova A."/>
        </authorList>
    </citation>
    <scope>NUCLEOTIDE SEQUENCE</scope>
    <source>
        <strain evidence="2">Rupite</strain>
    </source>
</reference>
<evidence type="ECO:0000256" key="1">
    <source>
        <dbReference type="SAM" id="Phobius"/>
    </source>
</evidence>
<proteinExistence type="predicted"/>
<gene>
    <name evidence="2" type="ORF">JX360_02690</name>
</gene>
<protein>
    <submittedName>
        <fullName evidence="2">DUF1517 domain-containing protein</fullName>
    </submittedName>
</protein>
<keyword evidence="1" id="KW-0472">Membrane</keyword>
<dbReference type="Proteomes" id="UP000830835">
    <property type="component" value="Unassembled WGS sequence"/>
</dbReference>
<dbReference type="EMBL" id="JAFIRA010000004">
    <property type="protein sequence ID" value="MCJ2541820.1"/>
    <property type="molecule type" value="Genomic_DNA"/>
</dbReference>
<keyword evidence="1" id="KW-0812">Transmembrane</keyword>
<organism evidence="2 3">
    <name type="scientific">Thermostichus vulcanus str. 'Rupite'</name>
    <dbReference type="NCBI Taxonomy" id="2813851"/>
    <lineage>
        <taxon>Bacteria</taxon>
        <taxon>Bacillati</taxon>
        <taxon>Cyanobacteriota</taxon>
        <taxon>Cyanophyceae</taxon>
        <taxon>Thermostichales</taxon>
        <taxon>Thermostichaceae</taxon>
        <taxon>Thermostichus</taxon>
    </lineage>
</organism>
<keyword evidence="1" id="KW-1133">Transmembrane helix</keyword>
<keyword evidence="3" id="KW-1185">Reference proteome</keyword>
<dbReference type="PANTHER" id="PTHR33975">
    <property type="entry name" value="MYELIN-ASSOCIATED OLIGODENDROCYTE BASIC PROTEIN"/>
    <property type="match status" value="1"/>
</dbReference>
<evidence type="ECO:0000313" key="2">
    <source>
        <dbReference type="EMBL" id="MCJ2541820.1"/>
    </source>
</evidence>
<comment type="caution">
    <text evidence="2">The sequence shown here is derived from an EMBL/GenBank/DDBJ whole genome shotgun (WGS) entry which is preliminary data.</text>
</comment>
<dbReference type="Pfam" id="PF07466">
    <property type="entry name" value="DUF1517"/>
    <property type="match status" value="1"/>
</dbReference>
<dbReference type="PIRSF" id="PIRSF037221">
    <property type="entry name" value="DUF1517"/>
    <property type="match status" value="1"/>
</dbReference>
<sequence length="315" mass="33545">MNMLKRIGRSCRPLLAIALALILALAPVSTVWARSGGRIGGGSFRAPTFSAPRSIGPRSAPVYPSGGYGGGFGFPLLLPFFWGGGGGGLFTLLLLIGAGSFLVRTLRSAADSEDGDDPTGLRDPQVTVAQVKVGLLSSARQLQKDINTLALESDTQSPEGLSQLLQNVSLSLMRYSDYWVYGHAEAGKLPLSRAESLFYQASLQERSKFSIESLSNRNNQLHRAAQPQPALAGASDGIPEVGEYLVVTLLVAYRGGSGTLPVVNSVAELRQCLMQLASLSAERVVAIEVLWTPQLEGDTLSADALLTEYPEMRLL</sequence>
<feature type="transmembrane region" description="Helical" evidence="1">
    <location>
        <begin position="80"/>
        <end position="103"/>
    </location>
</feature>